<dbReference type="AlphaFoldDB" id="A0A7J0GKG6"/>
<protein>
    <recommendedName>
        <fullName evidence="1">Retrovirus-related Pol polyprotein from transposon TNT 1-94-like beta-barrel domain-containing protein</fullName>
    </recommendedName>
</protein>
<evidence type="ECO:0000259" key="1">
    <source>
        <dbReference type="Pfam" id="PF22936"/>
    </source>
</evidence>
<dbReference type="PANTHER" id="PTHR47592">
    <property type="entry name" value="PBF68 PROTEIN"/>
    <property type="match status" value="1"/>
</dbReference>
<name>A0A7J0GKG6_9ERIC</name>
<dbReference type="InterPro" id="IPR054722">
    <property type="entry name" value="PolX-like_BBD"/>
</dbReference>
<dbReference type="OrthoDB" id="2596766at2759"/>
<comment type="caution">
    <text evidence="2">The sequence shown here is derived from an EMBL/GenBank/DDBJ whole genome shotgun (WGS) entry which is preliminary data.</text>
</comment>
<reference evidence="2 3" key="1">
    <citation type="submission" date="2019-07" db="EMBL/GenBank/DDBJ databases">
        <title>De Novo Assembly of kiwifruit Actinidia rufa.</title>
        <authorList>
            <person name="Sugita-Konishi S."/>
            <person name="Sato K."/>
            <person name="Mori E."/>
            <person name="Abe Y."/>
            <person name="Kisaki G."/>
            <person name="Hamano K."/>
            <person name="Suezawa K."/>
            <person name="Otani M."/>
            <person name="Fukuda T."/>
            <person name="Manabe T."/>
            <person name="Gomi K."/>
            <person name="Tabuchi M."/>
            <person name="Akimitsu K."/>
            <person name="Kataoka I."/>
        </authorList>
    </citation>
    <scope>NUCLEOTIDE SEQUENCE [LARGE SCALE GENOMIC DNA]</scope>
    <source>
        <strain evidence="3">cv. Fuchu</strain>
    </source>
</reference>
<proteinExistence type="predicted"/>
<dbReference type="EMBL" id="BJWL01000022">
    <property type="protein sequence ID" value="GFZ11238.1"/>
    <property type="molecule type" value="Genomic_DNA"/>
</dbReference>
<dbReference type="Proteomes" id="UP000585474">
    <property type="component" value="Unassembled WGS sequence"/>
</dbReference>
<sequence length="275" mass="31325">MVAAATSASGSLKEYLKRYESKNEEEKKKKRAKPDALGVLVVDEDPVWQKTVQLDEDENDDSAVQEVERLERFNGLNYKRWNMKIFYQLTIAKVAYVLSMAYPQEETENGELTERQKKWIEDDLCVPLHNSEFNDEYIVQRVSQILYVIGIVVCNPTKVIWPKNVIIEKDKKKHEANVVNVDEGWWVDSGATCHVTPHRSVFKTYEAVNGEKAVFMGNSSTSSVMGKGTVLLPLTSGKVLTLKDVHHIPGLRKSLVSVNKNLIIMVLELYLILKK</sequence>
<evidence type="ECO:0000313" key="3">
    <source>
        <dbReference type="Proteomes" id="UP000585474"/>
    </source>
</evidence>
<evidence type="ECO:0000313" key="2">
    <source>
        <dbReference type="EMBL" id="GFZ11238.1"/>
    </source>
</evidence>
<organism evidence="2 3">
    <name type="scientific">Actinidia rufa</name>
    <dbReference type="NCBI Taxonomy" id="165716"/>
    <lineage>
        <taxon>Eukaryota</taxon>
        <taxon>Viridiplantae</taxon>
        <taxon>Streptophyta</taxon>
        <taxon>Embryophyta</taxon>
        <taxon>Tracheophyta</taxon>
        <taxon>Spermatophyta</taxon>
        <taxon>Magnoliopsida</taxon>
        <taxon>eudicotyledons</taxon>
        <taxon>Gunneridae</taxon>
        <taxon>Pentapetalae</taxon>
        <taxon>asterids</taxon>
        <taxon>Ericales</taxon>
        <taxon>Actinidiaceae</taxon>
        <taxon>Actinidia</taxon>
    </lineage>
</organism>
<dbReference type="Pfam" id="PF22936">
    <property type="entry name" value="Pol_BBD"/>
    <property type="match status" value="1"/>
</dbReference>
<gene>
    <name evidence="2" type="ORF">Acr_22g0006360</name>
</gene>
<accession>A0A7J0GKG6</accession>
<keyword evidence="3" id="KW-1185">Reference proteome</keyword>
<feature type="domain" description="Retrovirus-related Pol polyprotein from transposon TNT 1-94-like beta-barrel" evidence="1">
    <location>
        <begin position="185"/>
        <end position="260"/>
    </location>
</feature>
<dbReference type="PANTHER" id="PTHR47592:SF27">
    <property type="entry name" value="OS08G0421700 PROTEIN"/>
    <property type="match status" value="1"/>
</dbReference>